<comment type="similarity">
    <text evidence="7 14">Belongs to the CobU/CobP family.</text>
</comment>
<comment type="catalytic activity">
    <reaction evidence="3">
        <text>adenosylcob(III)inamide + GTP = adenosylcob(III)inamide phosphate + GDP + H(+)</text>
        <dbReference type="Rhea" id="RHEA:15765"/>
        <dbReference type="ChEBI" id="CHEBI:2480"/>
        <dbReference type="ChEBI" id="CHEBI:15378"/>
        <dbReference type="ChEBI" id="CHEBI:37565"/>
        <dbReference type="ChEBI" id="CHEBI:58189"/>
        <dbReference type="ChEBI" id="CHEBI:58502"/>
        <dbReference type="EC" id="2.7.1.156"/>
    </reaction>
</comment>
<dbReference type="GO" id="GO:0043752">
    <property type="term" value="F:adenosylcobinamide kinase activity"/>
    <property type="evidence" value="ECO:0007669"/>
    <property type="project" value="UniProtKB-EC"/>
</dbReference>
<evidence type="ECO:0000256" key="13">
    <source>
        <dbReference type="ARBA" id="ARBA00023134"/>
    </source>
</evidence>
<evidence type="ECO:0000313" key="15">
    <source>
        <dbReference type="EMBL" id="CAH0526120.1"/>
    </source>
</evidence>
<evidence type="ECO:0000256" key="4">
    <source>
        <dbReference type="ARBA" id="ARBA00003889"/>
    </source>
</evidence>
<dbReference type="EC" id="2.7.7.62" evidence="14"/>
<dbReference type="PANTHER" id="PTHR34848">
    <property type="match status" value="1"/>
</dbReference>
<evidence type="ECO:0000256" key="6">
    <source>
        <dbReference type="ARBA" id="ARBA00005159"/>
    </source>
</evidence>
<organism evidence="15 16">
    <name type="scientific">Vibrio hippocampi</name>
    <dbReference type="NCBI Taxonomy" id="654686"/>
    <lineage>
        <taxon>Bacteria</taxon>
        <taxon>Pseudomonadati</taxon>
        <taxon>Pseudomonadota</taxon>
        <taxon>Gammaproteobacteria</taxon>
        <taxon>Vibrionales</taxon>
        <taxon>Vibrionaceae</taxon>
        <taxon>Vibrio</taxon>
    </lineage>
</organism>
<comment type="function">
    <text evidence="4 14">Catalyzes ATP-dependent phosphorylation of adenosylcobinamide and addition of GMP to adenosylcobinamide phosphate.</text>
</comment>
<comment type="catalytic activity">
    <reaction evidence="1 14">
        <text>adenosylcob(III)inamide + ATP = adenosylcob(III)inamide phosphate + ADP + H(+)</text>
        <dbReference type="Rhea" id="RHEA:15769"/>
        <dbReference type="ChEBI" id="CHEBI:2480"/>
        <dbReference type="ChEBI" id="CHEBI:15378"/>
        <dbReference type="ChEBI" id="CHEBI:30616"/>
        <dbReference type="ChEBI" id="CHEBI:58502"/>
        <dbReference type="ChEBI" id="CHEBI:456216"/>
        <dbReference type="EC" id="2.7.1.156"/>
    </reaction>
</comment>
<evidence type="ECO:0000256" key="9">
    <source>
        <dbReference type="ARBA" id="ARBA00022679"/>
    </source>
</evidence>
<comment type="pathway">
    <text evidence="5 14">Cofactor biosynthesis; adenosylcobalamin biosynthesis; adenosylcobalamin from cob(II)yrinate a,c-diamide: step 6/7.</text>
</comment>
<keyword evidence="8 14" id="KW-0169">Cobalamin biosynthesis</keyword>
<dbReference type="NCBIfam" id="NF004469">
    <property type="entry name" value="PRK05800.1"/>
    <property type="match status" value="1"/>
</dbReference>
<evidence type="ECO:0000256" key="11">
    <source>
        <dbReference type="ARBA" id="ARBA00022777"/>
    </source>
</evidence>
<dbReference type="Pfam" id="PF02283">
    <property type="entry name" value="CobU"/>
    <property type="match status" value="1"/>
</dbReference>
<dbReference type="InterPro" id="IPR003203">
    <property type="entry name" value="CobU/CobP"/>
</dbReference>
<dbReference type="EC" id="2.7.1.156" evidence="14"/>
<gene>
    <name evidence="15" type="primary">cobP</name>
    <name evidence="15" type="ORF">VHP8226_01594</name>
</gene>
<evidence type="ECO:0000256" key="14">
    <source>
        <dbReference type="PIRNR" id="PIRNR006135"/>
    </source>
</evidence>
<dbReference type="CDD" id="cd00544">
    <property type="entry name" value="CobU"/>
    <property type="match status" value="1"/>
</dbReference>
<sequence length="191" mass="21292">MSIELVLGGARSGKSRYAESVVNQALQQQVELGSCPDSKKHYVATAEAFDDEMRQRIQHHQRSRDSLWQQWQTPLELAQQLKQFDAKDIVLIDCLTLWMNNQIFYAGESCNDELLECKVQQLVEALLECKAHVVLVSNEVGLGVVPLGKVSRLFVDNAGRMNQRLASIADKVVFVAAGLPMTLKHDVKAGS</sequence>
<reference evidence="15" key="1">
    <citation type="submission" date="2021-12" db="EMBL/GenBank/DDBJ databases">
        <authorList>
            <person name="Rodrigo-Torres L."/>
            <person name="Arahal R. D."/>
            <person name="Lucena T."/>
        </authorList>
    </citation>
    <scope>NUCLEOTIDE SEQUENCE</scope>
    <source>
        <strain evidence="15">CECT 8226</strain>
    </source>
</reference>
<dbReference type="InterPro" id="IPR027417">
    <property type="entry name" value="P-loop_NTPase"/>
</dbReference>
<dbReference type="PANTHER" id="PTHR34848:SF1">
    <property type="entry name" value="BIFUNCTIONAL ADENOSYLCOBALAMIN BIOSYNTHESIS PROTEIN COBU"/>
    <property type="match status" value="1"/>
</dbReference>
<keyword evidence="13 14" id="KW-0342">GTP-binding</keyword>
<evidence type="ECO:0000256" key="7">
    <source>
        <dbReference type="ARBA" id="ARBA00007490"/>
    </source>
</evidence>
<comment type="caution">
    <text evidence="15">The sequence shown here is derived from an EMBL/GenBank/DDBJ whole genome shotgun (WGS) entry which is preliminary data.</text>
</comment>
<evidence type="ECO:0000256" key="10">
    <source>
        <dbReference type="ARBA" id="ARBA00022741"/>
    </source>
</evidence>
<keyword evidence="10 14" id="KW-0547">Nucleotide-binding</keyword>
<keyword evidence="16" id="KW-1185">Reference proteome</keyword>
<evidence type="ECO:0000256" key="1">
    <source>
        <dbReference type="ARBA" id="ARBA00000312"/>
    </source>
</evidence>
<comment type="pathway">
    <text evidence="6 14">Cofactor biosynthesis; adenosylcobalamin biosynthesis; adenosylcobalamin from cob(II)yrinate a,c-diamide: step 5/7.</text>
</comment>
<keyword evidence="11 14" id="KW-0418">Kinase</keyword>
<keyword evidence="9 14" id="KW-0808">Transferase</keyword>
<name>A0ABN8DH49_9VIBR</name>
<dbReference type="Proteomes" id="UP000838160">
    <property type="component" value="Unassembled WGS sequence"/>
</dbReference>
<dbReference type="Gene3D" id="3.40.50.300">
    <property type="entry name" value="P-loop containing nucleotide triphosphate hydrolases"/>
    <property type="match status" value="1"/>
</dbReference>
<comment type="catalytic activity">
    <reaction evidence="2 14">
        <text>adenosylcob(III)inamide phosphate + GTP + H(+) = adenosylcob(III)inamide-GDP + diphosphate</text>
        <dbReference type="Rhea" id="RHEA:22712"/>
        <dbReference type="ChEBI" id="CHEBI:15378"/>
        <dbReference type="ChEBI" id="CHEBI:33019"/>
        <dbReference type="ChEBI" id="CHEBI:37565"/>
        <dbReference type="ChEBI" id="CHEBI:58502"/>
        <dbReference type="ChEBI" id="CHEBI:60487"/>
        <dbReference type="EC" id="2.7.7.62"/>
    </reaction>
</comment>
<dbReference type="PIRSF" id="PIRSF006135">
    <property type="entry name" value="CobU"/>
    <property type="match status" value="1"/>
</dbReference>
<dbReference type="RefSeq" id="WP_237484534.1">
    <property type="nucleotide sequence ID" value="NZ_CAKLCM010000002.1"/>
</dbReference>
<protein>
    <recommendedName>
        <fullName evidence="14">Bifunctional adenosylcobalamin biosynthesis protein</fullName>
        <ecNumber evidence="14">2.7.1.156</ecNumber>
        <ecNumber evidence="14">2.7.7.62</ecNumber>
    </recommendedName>
</protein>
<keyword evidence="12 14" id="KW-0067">ATP-binding</keyword>
<evidence type="ECO:0000256" key="5">
    <source>
        <dbReference type="ARBA" id="ARBA00004692"/>
    </source>
</evidence>
<evidence type="ECO:0000256" key="3">
    <source>
        <dbReference type="ARBA" id="ARBA00001522"/>
    </source>
</evidence>
<evidence type="ECO:0000313" key="16">
    <source>
        <dbReference type="Proteomes" id="UP000838160"/>
    </source>
</evidence>
<evidence type="ECO:0000256" key="12">
    <source>
        <dbReference type="ARBA" id="ARBA00022840"/>
    </source>
</evidence>
<accession>A0ABN8DH49</accession>
<dbReference type="SUPFAM" id="SSF52540">
    <property type="entry name" value="P-loop containing nucleoside triphosphate hydrolases"/>
    <property type="match status" value="1"/>
</dbReference>
<evidence type="ECO:0000256" key="8">
    <source>
        <dbReference type="ARBA" id="ARBA00022573"/>
    </source>
</evidence>
<dbReference type="EMBL" id="CAKLCM010000002">
    <property type="protein sequence ID" value="CAH0526120.1"/>
    <property type="molecule type" value="Genomic_DNA"/>
</dbReference>
<proteinExistence type="inferred from homology"/>
<evidence type="ECO:0000256" key="2">
    <source>
        <dbReference type="ARBA" id="ARBA00000711"/>
    </source>
</evidence>